<dbReference type="Pfam" id="PF02518">
    <property type="entry name" value="HATPase_c"/>
    <property type="match status" value="2"/>
</dbReference>
<organism evidence="14 15">
    <name type="scientific">Cohnella phaseoli</name>
    <dbReference type="NCBI Taxonomy" id="456490"/>
    <lineage>
        <taxon>Bacteria</taxon>
        <taxon>Bacillati</taxon>
        <taxon>Bacillota</taxon>
        <taxon>Bacilli</taxon>
        <taxon>Bacillales</taxon>
        <taxon>Paenibacillaceae</taxon>
        <taxon>Cohnella</taxon>
    </lineage>
</organism>
<evidence type="ECO:0000256" key="6">
    <source>
        <dbReference type="ARBA" id="ARBA00022741"/>
    </source>
</evidence>
<evidence type="ECO:0000313" key="14">
    <source>
        <dbReference type="EMBL" id="RED87569.1"/>
    </source>
</evidence>
<dbReference type="Gene3D" id="2.60.120.260">
    <property type="entry name" value="Galactose-binding domain-like"/>
    <property type="match status" value="1"/>
</dbReference>
<evidence type="ECO:0000256" key="5">
    <source>
        <dbReference type="ARBA" id="ARBA00022679"/>
    </source>
</evidence>
<gene>
    <name evidence="14" type="ORF">DFP98_10246</name>
</gene>
<dbReference type="PANTHER" id="PTHR43047:SF72">
    <property type="entry name" value="OSMOSENSING HISTIDINE PROTEIN KINASE SLN1"/>
    <property type="match status" value="1"/>
</dbReference>
<dbReference type="InterPro" id="IPR010559">
    <property type="entry name" value="Sig_transdc_His_kin_internal"/>
</dbReference>
<keyword evidence="9" id="KW-0902">Two-component regulatory system</keyword>
<dbReference type="Pfam" id="PF06580">
    <property type="entry name" value="His_kinase"/>
    <property type="match status" value="1"/>
</dbReference>
<comment type="subcellular location">
    <subcellularLocation>
        <location evidence="2">Cell membrane</location>
        <topology evidence="2">Multi-pass membrane protein</topology>
    </subcellularLocation>
</comment>
<feature type="transmembrane region" description="Helical" evidence="11">
    <location>
        <begin position="310"/>
        <end position="330"/>
    </location>
</feature>
<keyword evidence="6" id="KW-0547">Nucleotide-binding</keyword>
<dbReference type="InterPro" id="IPR003594">
    <property type="entry name" value="HATPase_dom"/>
</dbReference>
<evidence type="ECO:0000256" key="4">
    <source>
        <dbReference type="ARBA" id="ARBA00022553"/>
    </source>
</evidence>
<dbReference type="PRINTS" id="PR00344">
    <property type="entry name" value="BCTRLSENSOR"/>
</dbReference>
<proteinExistence type="predicted"/>
<dbReference type="InterPro" id="IPR005467">
    <property type="entry name" value="His_kinase_dom"/>
</dbReference>
<dbReference type="PROSITE" id="PS50110">
    <property type="entry name" value="RESPONSE_REGULATORY"/>
    <property type="match status" value="1"/>
</dbReference>
<dbReference type="CDD" id="cd00082">
    <property type="entry name" value="HisKA"/>
    <property type="match status" value="1"/>
</dbReference>
<dbReference type="CDD" id="cd17574">
    <property type="entry name" value="REC_OmpR"/>
    <property type="match status" value="1"/>
</dbReference>
<evidence type="ECO:0000256" key="8">
    <source>
        <dbReference type="ARBA" id="ARBA00022840"/>
    </source>
</evidence>
<dbReference type="Proteomes" id="UP000256977">
    <property type="component" value="Unassembled WGS sequence"/>
</dbReference>
<dbReference type="Pfam" id="PF00512">
    <property type="entry name" value="HisKA"/>
    <property type="match status" value="1"/>
</dbReference>
<feature type="transmembrane region" description="Helical" evidence="11">
    <location>
        <begin position="342"/>
        <end position="362"/>
    </location>
</feature>
<dbReference type="EMBL" id="QRDZ01000002">
    <property type="protein sequence ID" value="RED87569.1"/>
    <property type="molecule type" value="Genomic_DNA"/>
</dbReference>
<evidence type="ECO:0000259" key="12">
    <source>
        <dbReference type="PROSITE" id="PS50109"/>
    </source>
</evidence>
<dbReference type="SMART" id="SM00387">
    <property type="entry name" value="HATPase_c"/>
    <property type="match status" value="2"/>
</dbReference>
<dbReference type="Gene3D" id="3.40.50.2300">
    <property type="match status" value="1"/>
</dbReference>
<dbReference type="SUPFAM" id="SSF49785">
    <property type="entry name" value="Galactose-binding domain-like"/>
    <property type="match status" value="1"/>
</dbReference>
<feature type="transmembrane region" description="Helical" evidence="11">
    <location>
        <begin position="246"/>
        <end position="264"/>
    </location>
</feature>
<feature type="transmembrane region" description="Helical" evidence="11">
    <location>
        <begin position="12"/>
        <end position="31"/>
    </location>
</feature>
<dbReference type="InterPro" id="IPR003661">
    <property type="entry name" value="HisK_dim/P_dom"/>
</dbReference>
<keyword evidence="11" id="KW-1133">Transmembrane helix</keyword>
<evidence type="ECO:0000259" key="13">
    <source>
        <dbReference type="PROSITE" id="PS50110"/>
    </source>
</evidence>
<keyword evidence="7 14" id="KW-0418">Kinase</keyword>
<feature type="domain" description="Histidine kinase" evidence="12">
    <location>
        <begin position="446"/>
        <end position="663"/>
    </location>
</feature>
<evidence type="ECO:0000256" key="7">
    <source>
        <dbReference type="ARBA" id="ARBA00022777"/>
    </source>
</evidence>
<evidence type="ECO:0000256" key="3">
    <source>
        <dbReference type="ARBA" id="ARBA00012438"/>
    </source>
</evidence>
<dbReference type="OrthoDB" id="9809348at2"/>
<dbReference type="AlphaFoldDB" id="A0A3D9KLZ8"/>
<evidence type="ECO:0000256" key="10">
    <source>
        <dbReference type="PROSITE-ProRule" id="PRU00169"/>
    </source>
</evidence>
<dbReference type="GO" id="GO:0009927">
    <property type="term" value="F:histidine phosphotransfer kinase activity"/>
    <property type="evidence" value="ECO:0007669"/>
    <property type="project" value="TreeGrafter"/>
</dbReference>
<feature type="domain" description="Histidine kinase" evidence="12">
    <location>
        <begin position="949"/>
        <end position="1049"/>
    </location>
</feature>
<keyword evidence="11" id="KW-0812">Transmembrane</keyword>
<dbReference type="GO" id="GO:0000155">
    <property type="term" value="F:phosphorelay sensor kinase activity"/>
    <property type="evidence" value="ECO:0007669"/>
    <property type="project" value="InterPro"/>
</dbReference>
<dbReference type="InterPro" id="IPR011006">
    <property type="entry name" value="CheY-like_superfamily"/>
</dbReference>
<keyword evidence="15" id="KW-1185">Reference proteome</keyword>
<dbReference type="SUPFAM" id="SSF55874">
    <property type="entry name" value="ATPase domain of HSP90 chaperone/DNA topoisomerase II/histidine kinase"/>
    <property type="match status" value="2"/>
</dbReference>
<name>A0A3D9KLZ8_9BACL</name>
<feature type="domain" description="Response regulatory" evidence="13">
    <location>
        <begin position="723"/>
        <end position="839"/>
    </location>
</feature>
<reference evidence="14 15" key="1">
    <citation type="submission" date="2018-07" db="EMBL/GenBank/DDBJ databases">
        <title>Genomic Encyclopedia of Type Strains, Phase III (KMG-III): the genomes of soil and plant-associated and newly described type strains.</title>
        <authorList>
            <person name="Whitman W."/>
        </authorList>
    </citation>
    <scope>NUCLEOTIDE SEQUENCE [LARGE SCALE GENOMIC DNA]</scope>
    <source>
        <strain evidence="14 15">CECT 7287</strain>
    </source>
</reference>
<dbReference type="InterPro" id="IPR008979">
    <property type="entry name" value="Galactose-bd-like_sf"/>
</dbReference>
<keyword evidence="4 10" id="KW-0597">Phosphoprotein</keyword>
<dbReference type="GO" id="GO:0005886">
    <property type="term" value="C:plasma membrane"/>
    <property type="evidence" value="ECO:0007669"/>
    <property type="project" value="UniProtKB-SubCell"/>
</dbReference>
<feature type="transmembrane region" description="Helical" evidence="11">
    <location>
        <begin position="218"/>
        <end position="239"/>
    </location>
</feature>
<evidence type="ECO:0000256" key="9">
    <source>
        <dbReference type="ARBA" id="ARBA00023012"/>
    </source>
</evidence>
<comment type="caution">
    <text evidence="14">The sequence shown here is derived from an EMBL/GenBank/DDBJ whole genome shotgun (WGS) entry which is preliminary data.</text>
</comment>
<feature type="transmembrane region" description="Helical" evidence="11">
    <location>
        <begin position="369"/>
        <end position="386"/>
    </location>
</feature>
<protein>
    <recommendedName>
        <fullName evidence="3">histidine kinase</fullName>
        <ecNumber evidence="3">2.7.13.3</ecNumber>
    </recommendedName>
</protein>
<dbReference type="PANTHER" id="PTHR43047">
    <property type="entry name" value="TWO-COMPONENT HISTIDINE PROTEIN KINASE"/>
    <property type="match status" value="1"/>
</dbReference>
<dbReference type="InterPro" id="IPR004358">
    <property type="entry name" value="Sig_transdc_His_kin-like_C"/>
</dbReference>
<dbReference type="InterPro" id="IPR036890">
    <property type="entry name" value="HATPase_C_sf"/>
</dbReference>
<dbReference type="FunFam" id="3.30.565.10:FF:000006">
    <property type="entry name" value="Sensor histidine kinase WalK"/>
    <property type="match status" value="1"/>
</dbReference>
<dbReference type="SUPFAM" id="SSF52172">
    <property type="entry name" value="CheY-like"/>
    <property type="match status" value="1"/>
</dbReference>
<keyword evidence="11" id="KW-0472">Membrane</keyword>
<dbReference type="InterPro" id="IPR001789">
    <property type="entry name" value="Sig_transdc_resp-reg_receiver"/>
</dbReference>
<dbReference type="GO" id="GO:0005524">
    <property type="term" value="F:ATP binding"/>
    <property type="evidence" value="ECO:0007669"/>
    <property type="project" value="UniProtKB-KW"/>
</dbReference>
<dbReference type="SMART" id="SM00388">
    <property type="entry name" value="HisKA"/>
    <property type="match status" value="1"/>
</dbReference>
<dbReference type="Gene3D" id="3.30.565.10">
    <property type="entry name" value="Histidine kinase-like ATPase, C-terminal domain"/>
    <property type="match status" value="2"/>
</dbReference>
<sequence>MDTLISIFRKYKSLWLCVLLFGLLFGLRWLWSGLLFPMNQTVQVADGVLDLRGLDWDKDGPLTLNGEWDWYPGRLLSHEELKSEVVPRQTLSVPGNWETSPSQGGNNAYGYGTYRLRILTDPLKRPVAFSIGSVKSASEAEINGKLAGGSGTVTADPERYEPLNQSYTADYYEADVTEIELVLRVANYDSPMSGGIARPVLFGFQSEIASTRSHSIDFQLITVLIMLLHGLYAGIVYALKPQSRPLLISGLVYIAVGLVVASGHDKLLATWMPLSYTWSIKIRILAVMLQNHSVLLMYRQFAGIRRISAGFKTYTFMLLGLSLGTLFLPISTVNRMLDSGVYFLSFLIPLVWFAAAVGKLVFGKTEDKDIHFILISAVCIISNLIWVNEIGFVKSSSVYYPTDLIIAVTSFSVYWFKKYIRNSNEVERLYEQLKVADRMKDQFLANTSHELRTPLHGIMNLSNSVYTRELDKLEEDSRQALELVGTVSRRMSRLLDDLLDLAQLREHRIILHPEPLNLHAIVPGVAGMLKYMTENKPVRFRLALDSSLPPVWADEKRFVQILYNLLHNAFKFTEEGEIAISAELLNGQVEIRITDTGVGMDEETLSSLFVPYVQGTNSRSDGRGLGLGMTICKQFVELHGSELIVQSEPGRGSTFRFRLPVADAAAEIAADTAARHEAVASEAATAVMPIVSAEYRLQDGTADEQTARVALPDWLQSPDSPIRILIVDDDPVNLNVLAGILSTEQYSVTKSMSGHKALELLAEEDWDLLIADVMMPGMSGYELTEKIRERRSASELPVLLLTARSQLADMYTGFLVGANDYVTKPADATELKYRIRSLIGLKRSLSERLRMEAAYLQAQIKPHFLYNTINSLISLGNMDTEKMREFGDALTSFLRLSYDYSNTNAKVALEHELELVRAYLYIEQERFGDRLAVIQEIEPGIRLSLPPLLIQPLVENAVRHGILKRTSGGVLRLRVGRTASGVSVEVQDDGIGMPSELIERLLNRPDPSFSGIGIANTNRRLIQTYGKGLSIRSVPGEGTVVSFTLPQQP</sequence>
<dbReference type="Pfam" id="PF00072">
    <property type="entry name" value="Response_reg"/>
    <property type="match status" value="1"/>
</dbReference>
<evidence type="ECO:0000256" key="11">
    <source>
        <dbReference type="SAM" id="Phobius"/>
    </source>
</evidence>
<keyword evidence="8" id="KW-0067">ATP-binding</keyword>
<keyword evidence="5" id="KW-0808">Transferase</keyword>
<dbReference type="Gene3D" id="1.10.287.130">
    <property type="match status" value="1"/>
</dbReference>
<accession>A0A3D9KLZ8</accession>
<dbReference type="SMART" id="SM00448">
    <property type="entry name" value="REC"/>
    <property type="match status" value="1"/>
</dbReference>
<feature type="modified residue" description="4-aspartylphosphate" evidence="10">
    <location>
        <position position="772"/>
    </location>
</feature>
<dbReference type="PROSITE" id="PS50109">
    <property type="entry name" value="HIS_KIN"/>
    <property type="match status" value="2"/>
</dbReference>
<dbReference type="CDD" id="cd16922">
    <property type="entry name" value="HATPase_EvgS-ArcB-TorS-like"/>
    <property type="match status" value="1"/>
</dbReference>
<comment type="catalytic activity">
    <reaction evidence="1">
        <text>ATP + protein L-histidine = ADP + protein N-phospho-L-histidine.</text>
        <dbReference type="EC" id="2.7.13.3"/>
    </reaction>
</comment>
<feature type="transmembrane region" description="Helical" evidence="11">
    <location>
        <begin position="276"/>
        <end position="298"/>
    </location>
</feature>
<evidence type="ECO:0000256" key="1">
    <source>
        <dbReference type="ARBA" id="ARBA00000085"/>
    </source>
</evidence>
<evidence type="ECO:0000256" key="2">
    <source>
        <dbReference type="ARBA" id="ARBA00004651"/>
    </source>
</evidence>
<evidence type="ECO:0000313" key="15">
    <source>
        <dbReference type="Proteomes" id="UP000256977"/>
    </source>
</evidence>
<dbReference type="InterPro" id="IPR036097">
    <property type="entry name" value="HisK_dim/P_sf"/>
</dbReference>
<dbReference type="EC" id="2.7.13.3" evidence="3"/>
<dbReference type="SUPFAM" id="SSF47384">
    <property type="entry name" value="Homodimeric domain of signal transducing histidine kinase"/>
    <property type="match status" value="1"/>
</dbReference>